<name>A0A0M6YLW8_9RHOB</name>
<dbReference type="STRING" id="420998.JDO7802_03401"/>
<proteinExistence type="inferred from homology"/>
<dbReference type="InterPro" id="IPR036894">
    <property type="entry name" value="YbaB-like_sf"/>
</dbReference>
<gene>
    <name evidence="5" type="primary">ybaB_2</name>
    <name evidence="5" type="ORF">JDO7802_03401</name>
</gene>
<evidence type="ECO:0000256" key="1">
    <source>
        <dbReference type="ARBA" id="ARBA00023125"/>
    </source>
</evidence>
<sequence length="138" mass="14410">MADKDTPKAVDSPETGDGSEAGTPAGARVDQLVARATDMKNKASQFQEDLAALEAEGQAADGLVKATCDGTGRLRSVKIDPQLTDGPVAVLEEMILTAVEDARLQVKAQTSARLKGLTGDLPPPRSLMDLIGSLLPDR</sequence>
<dbReference type="RefSeq" id="WP_055087071.1">
    <property type="nucleotide sequence ID" value="NZ_CXSU01000012.1"/>
</dbReference>
<evidence type="ECO:0000256" key="3">
    <source>
        <dbReference type="SAM" id="Coils"/>
    </source>
</evidence>
<organism evidence="5 6">
    <name type="scientific">Jannaschia donghaensis</name>
    <dbReference type="NCBI Taxonomy" id="420998"/>
    <lineage>
        <taxon>Bacteria</taxon>
        <taxon>Pseudomonadati</taxon>
        <taxon>Pseudomonadota</taxon>
        <taxon>Alphaproteobacteria</taxon>
        <taxon>Rhodobacterales</taxon>
        <taxon>Roseobacteraceae</taxon>
        <taxon>Jannaschia</taxon>
    </lineage>
</organism>
<dbReference type="Proteomes" id="UP000049222">
    <property type="component" value="Unassembled WGS sequence"/>
</dbReference>
<dbReference type="EMBL" id="CXSU01000012">
    <property type="protein sequence ID" value="CTQ51362.1"/>
    <property type="molecule type" value="Genomic_DNA"/>
</dbReference>
<feature type="region of interest" description="Disordered" evidence="4">
    <location>
        <begin position="1"/>
        <end position="28"/>
    </location>
</feature>
<dbReference type="HAMAP" id="MF_00274">
    <property type="entry name" value="DNA_YbaB_EbfC"/>
    <property type="match status" value="1"/>
</dbReference>
<dbReference type="GO" id="GO:0005829">
    <property type="term" value="C:cytosol"/>
    <property type="evidence" value="ECO:0007669"/>
    <property type="project" value="TreeGrafter"/>
</dbReference>
<dbReference type="AlphaFoldDB" id="A0A0M6YLW8"/>
<dbReference type="PANTHER" id="PTHR33449:SF1">
    <property type="entry name" value="NUCLEOID-ASSOCIATED PROTEIN YBAB"/>
    <property type="match status" value="1"/>
</dbReference>
<comment type="subunit">
    <text evidence="2">Homodimer.</text>
</comment>
<dbReference type="NCBIfam" id="TIGR00103">
    <property type="entry name" value="DNA_YbaB_EbfC"/>
    <property type="match status" value="1"/>
</dbReference>
<dbReference type="GO" id="GO:0043590">
    <property type="term" value="C:bacterial nucleoid"/>
    <property type="evidence" value="ECO:0007669"/>
    <property type="project" value="UniProtKB-UniRule"/>
</dbReference>
<dbReference type="Gene3D" id="3.30.1310.10">
    <property type="entry name" value="Nucleoid-associated protein YbaB-like domain"/>
    <property type="match status" value="1"/>
</dbReference>
<feature type="coiled-coil region" evidence="3">
    <location>
        <begin position="29"/>
        <end position="56"/>
    </location>
</feature>
<evidence type="ECO:0000313" key="5">
    <source>
        <dbReference type="EMBL" id="CTQ51362.1"/>
    </source>
</evidence>
<dbReference type="InterPro" id="IPR004401">
    <property type="entry name" value="YbaB/EbfC"/>
</dbReference>
<dbReference type="GO" id="GO:0003677">
    <property type="term" value="F:DNA binding"/>
    <property type="evidence" value="ECO:0007669"/>
    <property type="project" value="UniProtKB-UniRule"/>
</dbReference>
<keyword evidence="6" id="KW-1185">Reference proteome</keyword>
<dbReference type="PANTHER" id="PTHR33449">
    <property type="entry name" value="NUCLEOID-ASSOCIATED PROTEIN YBAB"/>
    <property type="match status" value="1"/>
</dbReference>
<keyword evidence="3" id="KW-0175">Coiled coil</keyword>
<dbReference type="Pfam" id="PF02575">
    <property type="entry name" value="YbaB_DNA_bd"/>
    <property type="match status" value="1"/>
</dbReference>
<reference evidence="5 6" key="1">
    <citation type="submission" date="2015-07" db="EMBL/GenBank/DDBJ databases">
        <authorList>
            <person name="Noorani M."/>
        </authorList>
    </citation>
    <scope>NUCLEOTIDE SEQUENCE [LARGE SCALE GENOMIC DNA]</scope>
    <source>
        <strain evidence="5 6">CECT 7802</strain>
    </source>
</reference>
<evidence type="ECO:0000256" key="2">
    <source>
        <dbReference type="HAMAP-Rule" id="MF_00274"/>
    </source>
</evidence>
<comment type="function">
    <text evidence="2">Binds to DNA and alters its conformation. May be involved in regulation of gene expression, nucleoid organization and DNA protection.</text>
</comment>
<comment type="subcellular location">
    <subcellularLocation>
        <location evidence="2">Cytoplasm</location>
        <location evidence="2">Nucleoid</location>
    </subcellularLocation>
</comment>
<dbReference type="OrthoDB" id="9809370at2"/>
<keyword evidence="2" id="KW-0963">Cytoplasm</keyword>
<protein>
    <recommendedName>
        <fullName evidence="2">Nucleoid-associated protein JDO7802_03401</fullName>
    </recommendedName>
</protein>
<keyword evidence="1 2" id="KW-0238">DNA-binding</keyword>
<comment type="similarity">
    <text evidence="2">Belongs to the YbaB/EbfC family.</text>
</comment>
<dbReference type="SUPFAM" id="SSF82607">
    <property type="entry name" value="YbaB-like"/>
    <property type="match status" value="1"/>
</dbReference>
<evidence type="ECO:0000256" key="4">
    <source>
        <dbReference type="SAM" id="MobiDB-lite"/>
    </source>
</evidence>
<accession>A0A0M6YLW8</accession>
<evidence type="ECO:0000313" key="6">
    <source>
        <dbReference type="Proteomes" id="UP000049222"/>
    </source>
</evidence>